<evidence type="ECO:0008006" key="3">
    <source>
        <dbReference type="Google" id="ProtNLM"/>
    </source>
</evidence>
<sequence length="410" mass="47171">MPTKFWGFSVLFFMINLVGSAQVLKVDTLNNTGNFFKTRQLQSDEDLRIKEIHDELEKALKDINDQFAGSIYFGLNGQEVKRDNFFVINTGISLSNGVYPFKFELNSGILAQIQNGSFSETVSNVSISFDYNFSDKNLSKQSYVFLNGTNNSYLGIDQRYEIGGGFILNYYSGNRSRKVENLKSRAIDERNESGLTEEGVQKLMALNGGNHSFNSEDRFLKAQLEKLQVQGEGKDREEVSILLRKRRRVVNTLIKNFSSTRLSFLAGLNYELEKTADSLELFDGDQKRNRNFTATNRYRLVLRPGLDWRGENFSFSSKYYIKTGVFEEFYNRVDDGINSDKRLDYWTEWITSFRFNFTQKIGVSITYTLFYDNAPNRAFFNVSTTGGSNFRLFSAENKFKAILLSFTYGL</sequence>
<protein>
    <recommendedName>
        <fullName evidence="3">DUF481 domain-containing protein</fullName>
    </recommendedName>
</protein>
<evidence type="ECO:0000313" key="1">
    <source>
        <dbReference type="EMBL" id="QBA64793.1"/>
    </source>
</evidence>
<accession>A0A411EB86</accession>
<evidence type="ECO:0000313" key="2">
    <source>
        <dbReference type="Proteomes" id="UP000290889"/>
    </source>
</evidence>
<organism evidence="1 2">
    <name type="scientific">Muriicola soli</name>
    <dbReference type="NCBI Taxonomy" id="2507538"/>
    <lineage>
        <taxon>Bacteria</taxon>
        <taxon>Pseudomonadati</taxon>
        <taxon>Bacteroidota</taxon>
        <taxon>Flavobacteriia</taxon>
        <taxon>Flavobacteriales</taxon>
        <taxon>Flavobacteriaceae</taxon>
        <taxon>Muriicola</taxon>
    </lineage>
</organism>
<dbReference type="KEGG" id="mur:EQY75_09800"/>
<dbReference type="RefSeq" id="WP_129605442.1">
    <property type="nucleotide sequence ID" value="NZ_CP035544.1"/>
</dbReference>
<dbReference type="Proteomes" id="UP000290889">
    <property type="component" value="Chromosome"/>
</dbReference>
<name>A0A411EB86_9FLAO</name>
<proteinExistence type="predicted"/>
<reference evidence="1 2" key="1">
    <citation type="submission" date="2019-01" db="EMBL/GenBank/DDBJ databases">
        <title>Muriicola soli sp. nov., isolated from soil.</title>
        <authorList>
            <person name="Kang H.J."/>
            <person name="Kim S.B."/>
        </authorList>
    </citation>
    <scope>NUCLEOTIDE SEQUENCE [LARGE SCALE GENOMIC DNA]</scope>
    <source>
        <strain evidence="1 2">MMS17-SY002</strain>
    </source>
</reference>
<dbReference type="OrthoDB" id="623514at2"/>
<dbReference type="AlphaFoldDB" id="A0A411EB86"/>
<dbReference type="EMBL" id="CP035544">
    <property type="protein sequence ID" value="QBA64793.1"/>
    <property type="molecule type" value="Genomic_DNA"/>
</dbReference>
<gene>
    <name evidence="1" type="ORF">EQY75_09800</name>
</gene>
<keyword evidence="2" id="KW-1185">Reference proteome</keyword>